<dbReference type="GO" id="GO:0009134">
    <property type="term" value="P:nucleoside diphosphate catabolic process"/>
    <property type="evidence" value="ECO:0007669"/>
    <property type="project" value="TreeGrafter"/>
</dbReference>
<dbReference type="PANTHER" id="PTHR11782">
    <property type="entry name" value="ADENOSINE/GUANOSINE DIPHOSPHATASE"/>
    <property type="match status" value="1"/>
</dbReference>
<gene>
    <name evidence="11" type="primary">APY2</name>
    <name evidence="11" type="ORF">SPIL2461_LOCUS8507</name>
</gene>
<dbReference type="Pfam" id="PF08449">
    <property type="entry name" value="UAA"/>
    <property type="match status" value="1"/>
</dbReference>
<feature type="transmembrane region" description="Helical" evidence="10">
    <location>
        <begin position="216"/>
        <end position="234"/>
    </location>
</feature>
<dbReference type="Proteomes" id="UP000649617">
    <property type="component" value="Unassembled WGS sequence"/>
</dbReference>
<evidence type="ECO:0000313" key="11">
    <source>
        <dbReference type="EMBL" id="CAE7356870.1"/>
    </source>
</evidence>
<dbReference type="GO" id="GO:0005524">
    <property type="term" value="F:ATP binding"/>
    <property type="evidence" value="ECO:0007669"/>
    <property type="project" value="UniProtKB-KW"/>
</dbReference>
<keyword evidence="12" id="KW-1185">Reference proteome</keyword>
<evidence type="ECO:0000256" key="8">
    <source>
        <dbReference type="PIRSR" id="PIRSR600407-1"/>
    </source>
</evidence>
<dbReference type="OrthoDB" id="6372431at2759"/>
<evidence type="ECO:0000256" key="7">
    <source>
        <dbReference type="ARBA" id="ARBA00023136"/>
    </source>
</evidence>
<dbReference type="GO" id="GO:0016020">
    <property type="term" value="C:membrane"/>
    <property type="evidence" value="ECO:0007669"/>
    <property type="project" value="UniProtKB-SubCell"/>
</dbReference>
<feature type="transmembrane region" description="Helical" evidence="10">
    <location>
        <begin position="254"/>
        <end position="273"/>
    </location>
</feature>
<name>A0A812Q3W1_SYMPI</name>
<keyword evidence="7 10" id="KW-0472">Membrane</keyword>
<protein>
    <submittedName>
        <fullName evidence="11">APY2 protein</fullName>
    </submittedName>
</protein>
<proteinExistence type="inferred from homology"/>
<evidence type="ECO:0000256" key="4">
    <source>
        <dbReference type="ARBA" id="ARBA00022692"/>
    </source>
</evidence>
<keyword evidence="9" id="KW-0067">ATP-binding</keyword>
<keyword evidence="3" id="KW-0813">Transport</keyword>
<feature type="transmembrane region" description="Helical" evidence="10">
    <location>
        <begin position="37"/>
        <end position="54"/>
    </location>
</feature>
<evidence type="ECO:0000256" key="10">
    <source>
        <dbReference type="SAM" id="Phobius"/>
    </source>
</evidence>
<evidence type="ECO:0000256" key="3">
    <source>
        <dbReference type="ARBA" id="ARBA00022448"/>
    </source>
</evidence>
<keyword evidence="5" id="KW-0378">Hydrolase</keyword>
<accession>A0A812Q3W1</accession>
<reference evidence="11" key="1">
    <citation type="submission" date="2021-02" db="EMBL/GenBank/DDBJ databases">
        <authorList>
            <person name="Dougan E. K."/>
            <person name="Rhodes N."/>
            <person name="Thang M."/>
            <person name="Chan C."/>
        </authorList>
    </citation>
    <scope>NUCLEOTIDE SEQUENCE</scope>
</reference>
<dbReference type="GO" id="GO:0017110">
    <property type="term" value="F:nucleoside diphosphate phosphatase activity"/>
    <property type="evidence" value="ECO:0007669"/>
    <property type="project" value="TreeGrafter"/>
</dbReference>
<dbReference type="AlphaFoldDB" id="A0A812Q3W1"/>
<keyword evidence="4 10" id="KW-0812">Transmembrane</keyword>
<comment type="similarity">
    <text evidence="2">Belongs to the GDA1/CD39 NTPase family.</text>
</comment>
<organism evidence="11 12">
    <name type="scientific">Symbiodinium pilosum</name>
    <name type="common">Dinoflagellate</name>
    <dbReference type="NCBI Taxonomy" id="2952"/>
    <lineage>
        <taxon>Eukaryota</taxon>
        <taxon>Sar</taxon>
        <taxon>Alveolata</taxon>
        <taxon>Dinophyceae</taxon>
        <taxon>Suessiales</taxon>
        <taxon>Symbiodiniaceae</taxon>
        <taxon>Symbiodinium</taxon>
    </lineage>
</organism>
<evidence type="ECO:0000256" key="6">
    <source>
        <dbReference type="ARBA" id="ARBA00022989"/>
    </source>
</evidence>
<evidence type="ECO:0000256" key="9">
    <source>
        <dbReference type="PIRSR" id="PIRSR600407-2"/>
    </source>
</evidence>
<keyword evidence="9" id="KW-0547">Nucleotide-binding</keyword>
<feature type="transmembrane region" description="Helical" evidence="10">
    <location>
        <begin position="153"/>
        <end position="171"/>
    </location>
</feature>
<dbReference type="SUPFAM" id="SSF103481">
    <property type="entry name" value="Multidrug resistance efflux transporter EmrE"/>
    <property type="match status" value="1"/>
</dbReference>
<evidence type="ECO:0000313" key="12">
    <source>
        <dbReference type="Proteomes" id="UP000649617"/>
    </source>
</evidence>
<evidence type="ECO:0000256" key="1">
    <source>
        <dbReference type="ARBA" id="ARBA00004141"/>
    </source>
</evidence>
<comment type="caution">
    <text evidence="11">The sequence shown here is derived from an EMBL/GenBank/DDBJ whole genome shotgun (WGS) entry which is preliminary data.</text>
</comment>
<dbReference type="InterPro" id="IPR037185">
    <property type="entry name" value="EmrE-like"/>
</dbReference>
<dbReference type="InterPro" id="IPR000407">
    <property type="entry name" value="GDA1_CD39_NTPase"/>
</dbReference>
<feature type="transmembrane region" description="Helical" evidence="10">
    <location>
        <begin position="66"/>
        <end position="84"/>
    </location>
</feature>
<dbReference type="PANTHER" id="PTHR11782:SF83">
    <property type="entry name" value="GUANOSINE-DIPHOSPHATASE"/>
    <property type="match status" value="1"/>
</dbReference>
<dbReference type="Gene3D" id="3.30.420.150">
    <property type="entry name" value="Exopolyphosphatase. Domain 2"/>
    <property type="match status" value="1"/>
</dbReference>
<sequence>MKTRSSRVPLPCGCRELRLWLLGLPLHRVCSASLSQLFLLAGIVLSCSLCLAGLQERVLYVPGFRYTGWLALITSLSYTGLSLVERRCEADRQRHGSGADYLKLSFLTMGGMYCTNFSLHYLSYPLRVVFKSSKLIPVMLLSVLYLKKRYTLAQYLAVILLTAGVIVFTLGDAKGKALFDPVGIFFVCIGSLADAMAASYEEKRFFVQMGCSANEVVLFSNLLGSVWASAATLITGELLSAVRHSADHWETVPMIVFASLFGYVAQSGVLLLIKHFGATVSEIVKSCRKVTTICVSFLVFGKPWNGYHMAGLLLFVASVSAERFGAGGSSRRFATILFVSSSFIVLRLFTGGFGPSAFSVVIDAGSAGTRLNIFRFDAWTMKLLDMDGQAQVFIEEEPGISDLFENSSALQQQMERLLEVAVAAVPHAQRGVTPLALRATTSLEQLDMDQVQDLMEGLKHLVSLTGFKDGGVQAMSGDTEAAAEWLTVNMLMSVFKPGMQGVRDPVAVMDLGGATLQMAYYLADEDVSRAKRQLLDVYVQRINLPFGSGNVHVYRHSYIGYGLITAKVKSFKYAEKAGFELDRHPCLPNAEEVSVRDYRTQLKAKGAFDKLACITLVDYLLRKDLPCLQEPGRKEQFLGRASTPAFGNCSFAGVWAGPGTGSQRVVLKSYFYDRMRDASVIAPGVLSARVPAGKFAVQADRACSAAAQSIEELAREFPGLTKERLVWLCFDLTFQARVLLIGLGFPEAKELLVVKKLLHNDLQIEASWALGLAVSQLISRELPA</sequence>
<feature type="active site" description="Proton acceptor" evidence="8">
    <location>
        <position position="480"/>
    </location>
</feature>
<dbReference type="Pfam" id="PF01150">
    <property type="entry name" value="GDA1_CD39"/>
    <property type="match status" value="1"/>
</dbReference>
<keyword evidence="6 10" id="KW-1133">Transmembrane helix</keyword>
<feature type="transmembrane region" description="Helical" evidence="10">
    <location>
        <begin position="177"/>
        <end position="195"/>
    </location>
</feature>
<dbReference type="InterPro" id="IPR013657">
    <property type="entry name" value="SCL35B1-4/HUT1"/>
</dbReference>
<dbReference type="EMBL" id="CAJNIZ010014002">
    <property type="protein sequence ID" value="CAE7356870.1"/>
    <property type="molecule type" value="Genomic_DNA"/>
</dbReference>
<evidence type="ECO:0000256" key="5">
    <source>
        <dbReference type="ARBA" id="ARBA00022801"/>
    </source>
</evidence>
<dbReference type="GO" id="GO:0055085">
    <property type="term" value="P:transmembrane transport"/>
    <property type="evidence" value="ECO:0007669"/>
    <property type="project" value="InterPro"/>
</dbReference>
<evidence type="ECO:0000256" key="2">
    <source>
        <dbReference type="ARBA" id="ARBA00009283"/>
    </source>
</evidence>
<feature type="binding site" evidence="9">
    <location>
        <begin position="513"/>
        <end position="517"/>
    </location>
    <ligand>
        <name>ATP</name>
        <dbReference type="ChEBI" id="CHEBI:30616"/>
    </ligand>
</feature>
<dbReference type="Gene3D" id="3.30.420.40">
    <property type="match status" value="1"/>
</dbReference>
<comment type="subcellular location">
    <subcellularLocation>
        <location evidence="1">Membrane</location>
        <topology evidence="1">Multi-pass membrane protein</topology>
    </subcellularLocation>
</comment>